<protein>
    <submittedName>
        <fullName evidence="1">Chromosome 2, complete genome</fullName>
    </submittedName>
</protein>
<dbReference type="AlphaFoldDB" id="I1S8U0"/>
<gene>
    <name evidence="1" type="ORF">FGRAMPH1_01T11193</name>
</gene>
<dbReference type="RefSeq" id="XP_011319776.1">
    <property type="nucleotide sequence ID" value="XM_011321474.1"/>
</dbReference>
<reference evidence="2 3" key="2">
    <citation type="journal article" date="2010" name="Nature">
        <title>Comparative genomics reveals mobile pathogenicity chromosomes in Fusarium.</title>
        <authorList>
            <person name="Ma L.J."/>
            <person name="van der Does H.C."/>
            <person name="Borkovich K.A."/>
            <person name="Coleman J.J."/>
            <person name="Daboussi M.J."/>
            <person name="Di Pietro A."/>
            <person name="Dufresne M."/>
            <person name="Freitag M."/>
            <person name="Grabherr M."/>
            <person name="Henrissat B."/>
            <person name="Houterman P.M."/>
            <person name="Kang S."/>
            <person name="Shim W.B."/>
            <person name="Woloshuk C."/>
            <person name="Xie X."/>
            <person name="Xu J.R."/>
            <person name="Antoniw J."/>
            <person name="Baker S.E."/>
            <person name="Bluhm B.H."/>
            <person name="Breakspear A."/>
            <person name="Brown D.W."/>
            <person name="Butchko R.A."/>
            <person name="Chapman S."/>
            <person name="Coulson R."/>
            <person name="Coutinho P.M."/>
            <person name="Danchin E.G."/>
            <person name="Diener A."/>
            <person name="Gale L.R."/>
            <person name="Gardiner D.M."/>
            <person name="Goff S."/>
            <person name="Hammond-Kosack K.E."/>
            <person name="Hilburn K."/>
            <person name="Hua-Van A."/>
            <person name="Jonkers W."/>
            <person name="Kazan K."/>
            <person name="Kodira C.D."/>
            <person name="Koehrsen M."/>
            <person name="Kumar L."/>
            <person name="Lee Y.H."/>
            <person name="Li L."/>
            <person name="Manners J.M."/>
            <person name="Miranda-Saavedra D."/>
            <person name="Mukherjee M."/>
            <person name="Park G."/>
            <person name="Park J."/>
            <person name="Park S.Y."/>
            <person name="Proctor R.H."/>
            <person name="Regev A."/>
            <person name="Ruiz-Roldan M.C."/>
            <person name="Sain D."/>
            <person name="Sakthikumar S."/>
            <person name="Sykes S."/>
            <person name="Schwartz D.C."/>
            <person name="Turgeon B.G."/>
            <person name="Wapinski I."/>
            <person name="Yoder O."/>
            <person name="Young S."/>
            <person name="Zeng Q."/>
            <person name="Zhou S."/>
            <person name="Galagan J."/>
            <person name="Cuomo C.A."/>
            <person name="Kistler H.C."/>
            <person name="Rep M."/>
        </authorList>
    </citation>
    <scope>GENOME REANNOTATION</scope>
    <source>
        <strain evidence="3">ATCC MYA-4620 / CBS 123657 / FGSC 9075 / NRRL 31084 / PH-1</strain>
        <strain evidence="2">PH-1 / ATCC MYA-4620 / FGSC 9075 / NRRL 31084</strain>
    </source>
</reference>
<accession>I1S8U0</accession>
<reference evidence="1 3" key="3">
    <citation type="journal article" date="2015" name="BMC Genomics">
        <title>The completed genome sequence of the pathogenic ascomycete fungus Fusarium graminearum.</title>
        <authorList>
            <person name="King R."/>
            <person name="Urban M."/>
            <person name="Hammond-Kosack M.C."/>
            <person name="Hassani-Pak K."/>
            <person name="Hammond-Kosack K.E."/>
        </authorList>
    </citation>
    <scope>NUCLEOTIDE SEQUENCE [LARGE SCALE GENOMIC DNA]</scope>
    <source>
        <strain evidence="3">ATCC MYA-4620 / CBS 123657 / FGSC 9075 / NRRL 31084 / PH-1</strain>
        <strain evidence="1">PH-1</strain>
    </source>
</reference>
<dbReference type="KEGG" id="fgr:FGSG_13268"/>
<reference evidence="2 3" key="1">
    <citation type="journal article" date="2007" name="Science">
        <title>The Fusarium graminearum genome reveals a link between localized polymorphism and pathogen specialization.</title>
        <authorList>
            <person name="Cuomo C.A."/>
            <person name="Gueldener U."/>
            <person name="Xu J.-R."/>
            <person name="Trail F."/>
            <person name="Turgeon B.G."/>
            <person name="Di Pietro A."/>
            <person name="Walton J.D."/>
            <person name="Ma L.-J."/>
            <person name="Baker S.E."/>
            <person name="Rep M."/>
            <person name="Adam G."/>
            <person name="Antoniw J."/>
            <person name="Baldwin T."/>
            <person name="Calvo S.E."/>
            <person name="Chang Y.-L."/>
            <person name="DeCaprio D."/>
            <person name="Gale L.R."/>
            <person name="Gnerre S."/>
            <person name="Goswami R.S."/>
            <person name="Hammond-Kosack K."/>
            <person name="Harris L.J."/>
            <person name="Hilburn K."/>
            <person name="Kennell J.C."/>
            <person name="Kroken S."/>
            <person name="Magnuson J.K."/>
            <person name="Mannhaupt G."/>
            <person name="Mauceli E.W."/>
            <person name="Mewes H.-W."/>
            <person name="Mitterbauer R."/>
            <person name="Muehlbauer G."/>
            <person name="Muensterkoetter M."/>
            <person name="Nelson D."/>
            <person name="O'Donnell K."/>
            <person name="Ouellet T."/>
            <person name="Qi W."/>
            <person name="Quesneville H."/>
            <person name="Roncero M.I.G."/>
            <person name="Seong K.-Y."/>
            <person name="Tetko I.V."/>
            <person name="Urban M."/>
            <person name="Waalwijk C."/>
            <person name="Ward T.J."/>
            <person name="Yao J."/>
            <person name="Birren B.W."/>
            <person name="Kistler H.C."/>
        </authorList>
    </citation>
    <scope>NUCLEOTIDE SEQUENCE [LARGE SCALE GENOMIC DNA]</scope>
    <source>
        <strain evidence="3">ATCC MYA-4620 / CBS 123657 / FGSC 9075 / NRRL 31084 / PH-1</strain>
        <strain evidence="2">PH-1 / ATCC MYA-4620 / FGSC 9075 / NRRL 31084</strain>
    </source>
</reference>
<dbReference type="Proteomes" id="UP000070720">
    <property type="component" value="Chromosome 2"/>
</dbReference>
<evidence type="ECO:0000313" key="2">
    <source>
        <dbReference type="EnsemblFungi" id="CEF77399"/>
    </source>
</evidence>
<dbReference type="VEuPathDB" id="FungiDB:FGRAMPH1_01G11193"/>
<evidence type="ECO:0000313" key="3">
    <source>
        <dbReference type="Proteomes" id="UP000070720"/>
    </source>
</evidence>
<dbReference type="EMBL" id="HG970333">
    <property type="protein sequence ID" value="CEF77399.1"/>
    <property type="molecule type" value="Genomic_DNA"/>
</dbReference>
<sequence>MDFEMARMAEEEKENKKMSVRVNGCCSCIHPSKHATSQFYGAARSLATLRHPGLHVIPYAANFKGVMLHCTVLYRLCGTVRTCRGTRADACVSYSNIGREPAASQPLIPLD</sequence>
<accession>A0A098DEL2</accession>
<proteinExistence type="predicted"/>
<evidence type="ECO:0000313" key="1">
    <source>
        <dbReference type="EMBL" id="CEF77399.1"/>
    </source>
</evidence>
<dbReference type="HOGENOM" id="CLU_2158645_0_0_1"/>
<keyword evidence="3" id="KW-1185">Reference proteome</keyword>
<dbReference type="EnsemblFungi" id="CEF77399">
    <property type="protein sequence ID" value="CEF77399"/>
    <property type="gene ID" value="FGRRES_13268"/>
</dbReference>
<organism evidence="1 3">
    <name type="scientific">Gibberella zeae (strain ATCC MYA-4620 / CBS 123657 / FGSC 9075 / NRRL 31084 / PH-1)</name>
    <name type="common">Wheat head blight fungus</name>
    <name type="synonym">Fusarium graminearum</name>
    <dbReference type="NCBI Taxonomy" id="229533"/>
    <lineage>
        <taxon>Eukaryota</taxon>
        <taxon>Fungi</taxon>
        <taxon>Dikarya</taxon>
        <taxon>Ascomycota</taxon>
        <taxon>Pezizomycotina</taxon>
        <taxon>Sordariomycetes</taxon>
        <taxon>Hypocreomycetidae</taxon>
        <taxon>Hypocreales</taxon>
        <taxon>Nectriaceae</taxon>
        <taxon>Fusarium</taxon>
    </lineage>
</organism>
<reference evidence="2" key="4">
    <citation type="submission" date="2017-01" db="UniProtKB">
        <authorList>
            <consortium name="EnsemblFungi"/>
        </authorList>
    </citation>
    <scope>IDENTIFICATION</scope>
    <source>
        <strain evidence="2">PH-1 / ATCC MYA-4620 / FGSC 9075 / NRRL 31084</strain>
    </source>
</reference>
<dbReference type="InParanoid" id="I1S8U0"/>
<name>I1S8U0_GIBZE</name>